<accession>A0A0V1GBB7</accession>
<keyword evidence="2" id="KW-1185">Reference proteome</keyword>
<evidence type="ECO:0000313" key="2">
    <source>
        <dbReference type="Proteomes" id="UP000054805"/>
    </source>
</evidence>
<organism evidence="1 2">
    <name type="scientific">Trichinella pseudospiralis</name>
    <name type="common">Parasitic roundworm</name>
    <dbReference type="NCBI Taxonomy" id="6337"/>
    <lineage>
        <taxon>Eukaryota</taxon>
        <taxon>Metazoa</taxon>
        <taxon>Ecdysozoa</taxon>
        <taxon>Nematoda</taxon>
        <taxon>Enoplea</taxon>
        <taxon>Dorylaimia</taxon>
        <taxon>Trichinellida</taxon>
        <taxon>Trichinellidae</taxon>
        <taxon>Trichinella</taxon>
    </lineage>
</organism>
<evidence type="ECO:0000313" key="1">
    <source>
        <dbReference type="EMBL" id="KRY95572.1"/>
    </source>
</evidence>
<dbReference type="EMBL" id="JYDS01004023">
    <property type="protein sequence ID" value="KRY95572.1"/>
    <property type="molecule type" value="Genomic_DNA"/>
</dbReference>
<name>A0A0V1GBB7_TRIPS</name>
<proteinExistence type="predicted"/>
<gene>
    <name evidence="1" type="ORF">T4B_5040</name>
</gene>
<dbReference type="Proteomes" id="UP000054805">
    <property type="component" value="Unassembled WGS sequence"/>
</dbReference>
<comment type="caution">
    <text evidence="1">The sequence shown here is derived from an EMBL/GenBank/DDBJ whole genome shotgun (WGS) entry which is preliminary data.</text>
</comment>
<protein>
    <submittedName>
        <fullName evidence="1">Uncharacterized protein</fullName>
    </submittedName>
</protein>
<reference evidence="1 2" key="1">
    <citation type="submission" date="2015-01" db="EMBL/GenBank/DDBJ databases">
        <title>Evolution of Trichinella species and genotypes.</title>
        <authorList>
            <person name="Korhonen P.K."/>
            <person name="Edoardo P."/>
            <person name="Giuseppe L.R."/>
            <person name="Gasser R.B."/>
        </authorList>
    </citation>
    <scope>NUCLEOTIDE SEQUENCE [LARGE SCALE GENOMIC DNA]</scope>
    <source>
        <strain evidence="1">ISS588</strain>
    </source>
</reference>
<dbReference type="AlphaFoldDB" id="A0A0V1GBB7"/>
<sequence length="43" mass="5087">MHKKLNLTKIQVFTYVDRCSDESEKLISRMKNSHDIKLNTSYA</sequence>